<accession>A0AA35W3V7</accession>
<evidence type="ECO:0000256" key="1">
    <source>
        <dbReference type="ARBA" id="ARBA00001933"/>
    </source>
</evidence>
<evidence type="ECO:0000313" key="8">
    <source>
        <dbReference type="Proteomes" id="UP001174909"/>
    </source>
</evidence>
<dbReference type="GO" id="GO:0030170">
    <property type="term" value="F:pyridoxal phosphate binding"/>
    <property type="evidence" value="ECO:0007669"/>
    <property type="project" value="InterPro"/>
</dbReference>
<dbReference type="CDD" id="cd00609">
    <property type="entry name" value="AAT_like"/>
    <property type="match status" value="1"/>
</dbReference>
<protein>
    <recommendedName>
        <fullName evidence="3">histidinol-phosphate transaminase</fullName>
        <ecNumber evidence="3">2.6.1.9</ecNumber>
    </recommendedName>
</protein>
<comment type="caution">
    <text evidence="7">The sequence shown here is derived from an EMBL/GenBank/DDBJ whole genome shotgun (WGS) entry which is preliminary data.</text>
</comment>
<name>A0AA35W3V7_GEOBA</name>
<keyword evidence="4" id="KW-0663">Pyridoxal phosphate</keyword>
<dbReference type="SUPFAM" id="SSF53383">
    <property type="entry name" value="PLP-dependent transferases"/>
    <property type="match status" value="1"/>
</dbReference>
<dbReference type="InterPro" id="IPR004839">
    <property type="entry name" value="Aminotransferase_I/II_large"/>
</dbReference>
<dbReference type="Gene3D" id="3.40.640.10">
    <property type="entry name" value="Type I PLP-dependent aspartate aminotransferase-like (Major domain)"/>
    <property type="match status" value="1"/>
</dbReference>
<evidence type="ECO:0000256" key="3">
    <source>
        <dbReference type="ARBA" id="ARBA00012748"/>
    </source>
</evidence>
<dbReference type="InterPro" id="IPR015421">
    <property type="entry name" value="PyrdxlP-dep_Trfase_major"/>
</dbReference>
<gene>
    <name evidence="7" type="ORF">GBAR_LOCUS4760</name>
</gene>
<organism evidence="7 8">
    <name type="scientific">Geodia barretti</name>
    <name type="common">Barrett's horny sponge</name>
    <dbReference type="NCBI Taxonomy" id="519541"/>
    <lineage>
        <taxon>Eukaryota</taxon>
        <taxon>Metazoa</taxon>
        <taxon>Porifera</taxon>
        <taxon>Demospongiae</taxon>
        <taxon>Heteroscleromorpha</taxon>
        <taxon>Tetractinellida</taxon>
        <taxon>Astrophorina</taxon>
        <taxon>Geodiidae</taxon>
        <taxon>Geodia</taxon>
    </lineage>
</organism>
<proteinExistence type="predicted"/>
<evidence type="ECO:0000256" key="2">
    <source>
        <dbReference type="ARBA" id="ARBA00005011"/>
    </source>
</evidence>
<feature type="domain" description="Aminotransferase class I/classII large" evidence="6">
    <location>
        <begin position="27"/>
        <end position="349"/>
    </location>
</feature>
<dbReference type="Proteomes" id="UP001174909">
    <property type="component" value="Unassembled WGS sequence"/>
</dbReference>
<dbReference type="Pfam" id="PF00155">
    <property type="entry name" value="Aminotran_1_2"/>
    <property type="match status" value="1"/>
</dbReference>
<dbReference type="PANTHER" id="PTHR42885">
    <property type="entry name" value="HISTIDINOL-PHOSPHATE AMINOTRANSFERASE-RELATED"/>
    <property type="match status" value="1"/>
</dbReference>
<dbReference type="EMBL" id="CASHTH010000691">
    <property type="protein sequence ID" value="CAI8006519.1"/>
    <property type="molecule type" value="Genomic_DNA"/>
</dbReference>
<dbReference type="EC" id="2.6.1.9" evidence="3"/>
<dbReference type="AlphaFoldDB" id="A0AA35W3V7"/>
<evidence type="ECO:0000259" key="6">
    <source>
        <dbReference type="Pfam" id="PF00155"/>
    </source>
</evidence>
<sequence>MHSSARPVHGGIRPAQLRALGLDPGDVVDFSASVSPLGPPAGLWEALQQVDLTAYPDPECLELREALANYHHTNIDRILVGNGSTELIHLLARAFISPSDRGGSGSCLLLTPTYGEYAGACRLGGSEILEVVARREAGFAWDLPEAEALILSKRPALVFACNPNNPTGVYLQEEEVYGLAQAATKANSILVLDEAYLNFVEERWDALSLLEGETAQNVVLLRSMTKDFALTSLRLGYCLASPEVTASLAALQPDWSVNGLAQAAGLVAMADGDYLPAARKAIHDAKAYLTREFTGLGLQVLPSAANFLLISVGDASSWGDRLMQQGIFVRDCTSFGLPDCIRVGIRAMPDCRRLVAAAKGLTE</sequence>
<keyword evidence="8" id="KW-1185">Reference proteome</keyword>
<evidence type="ECO:0000256" key="5">
    <source>
        <dbReference type="ARBA" id="ARBA00047481"/>
    </source>
</evidence>
<comment type="catalytic activity">
    <reaction evidence="5">
        <text>L-histidinol phosphate + 2-oxoglutarate = 3-(imidazol-4-yl)-2-oxopropyl phosphate + L-glutamate</text>
        <dbReference type="Rhea" id="RHEA:23744"/>
        <dbReference type="ChEBI" id="CHEBI:16810"/>
        <dbReference type="ChEBI" id="CHEBI:29985"/>
        <dbReference type="ChEBI" id="CHEBI:57766"/>
        <dbReference type="ChEBI" id="CHEBI:57980"/>
        <dbReference type="EC" id="2.6.1.9"/>
    </reaction>
</comment>
<dbReference type="Gene3D" id="3.90.1150.10">
    <property type="entry name" value="Aspartate Aminotransferase, domain 1"/>
    <property type="match status" value="1"/>
</dbReference>
<dbReference type="InterPro" id="IPR015422">
    <property type="entry name" value="PyrdxlP-dep_Trfase_small"/>
</dbReference>
<dbReference type="PANTHER" id="PTHR42885:SF1">
    <property type="entry name" value="THREONINE-PHOSPHATE DECARBOXYLASE"/>
    <property type="match status" value="1"/>
</dbReference>
<dbReference type="GO" id="GO:0004400">
    <property type="term" value="F:histidinol-phosphate transaminase activity"/>
    <property type="evidence" value="ECO:0007669"/>
    <property type="project" value="UniProtKB-EC"/>
</dbReference>
<evidence type="ECO:0000313" key="7">
    <source>
        <dbReference type="EMBL" id="CAI8006519.1"/>
    </source>
</evidence>
<evidence type="ECO:0000256" key="4">
    <source>
        <dbReference type="ARBA" id="ARBA00022898"/>
    </source>
</evidence>
<dbReference type="InterPro" id="IPR015424">
    <property type="entry name" value="PyrdxlP-dep_Trfase"/>
</dbReference>
<reference evidence="7" key="1">
    <citation type="submission" date="2023-03" db="EMBL/GenBank/DDBJ databases">
        <authorList>
            <person name="Steffen K."/>
            <person name="Cardenas P."/>
        </authorList>
    </citation>
    <scope>NUCLEOTIDE SEQUENCE</scope>
</reference>
<comment type="pathway">
    <text evidence="2">Amino-acid biosynthesis; L-histidine biosynthesis; L-histidine from 5-phospho-alpha-D-ribose 1-diphosphate: step 7/9.</text>
</comment>
<comment type="cofactor">
    <cofactor evidence="1">
        <name>pyridoxal 5'-phosphate</name>
        <dbReference type="ChEBI" id="CHEBI:597326"/>
    </cofactor>
</comment>